<proteinExistence type="predicted"/>
<reference evidence="2 3" key="1">
    <citation type="submission" date="2018-08" db="EMBL/GenBank/DDBJ databases">
        <title>Microbacterium lemovicicum sp. nov., a bacterium isolated from a natural uranium-rich soil.</title>
        <authorList>
            <person name="ORTET P."/>
        </authorList>
    </citation>
    <scope>NUCLEOTIDE SEQUENCE [LARGE SCALE GENOMIC DNA]</scope>
    <source>
        <strain evidence="2 3">Viu22</strain>
    </source>
</reference>
<sequence length="74" mass="7792">MDEPRTGFPRGRIGWIAGTVALIGLGVLVGAVLGSIFLGLFIAAIISIGWLIAYESWRGRTAGLDDPHDDGAQL</sequence>
<dbReference type="Proteomes" id="UP000276888">
    <property type="component" value="Chromosome"/>
</dbReference>
<keyword evidence="3" id="KW-1185">Reference proteome</keyword>
<feature type="transmembrane region" description="Helical" evidence="1">
    <location>
        <begin position="36"/>
        <end position="54"/>
    </location>
</feature>
<dbReference type="KEGG" id="mlv:CVS47_02659"/>
<name>A0A3Q9IZY5_9MICO</name>
<keyword evidence="1" id="KW-0812">Transmembrane</keyword>
<feature type="transmembrane region" description="Helical" evidence="1">
    <location>
        <begin position="12"/>
        <end position="30"/>
    </location>
</feature>
<evidence type="ECO:0000313" key="2">
    <source>
        <dbReference type="EMBL" id="AZS38009.1"/>
    </source>
</evidence>
<dbReference type="AlphaFoldDB" id="A0A3Q9IZY5"/>
<protein>
    <submittedName>
        <fullName evidence="2">Uncharacterized protein</fullName>
    </submittedName>
</protein>
<gene>
    <name evidence="2" type="ORF">CVS47_02659</name>
</gene>
<dbReference type="EMBL" id="CP031423">
    <property type="protein sequence ID" value="AZS38009.1"/>
    <property type="molecule type" value="Genomic_DNA"/>
</dbReference>
<dbReference type="OrthoDB" id="5076084at2"/>
<dbReference type="RefSeq" id="WP_127096493.1">
    <property type="nucleotide sequence ID" value="NZ_CP031423.1"/>
</dbReference>
<evidence type="ECO:0000313" key="3">
    <source>
        <dbReference type="Proteomes" id="UP000276888"/>
    </source>
</evidence>
<keyword evidence="1" id="KW-1133">Transmembrane helix</keyword>
<organism evidence="2 3">
    <name type="scientific">Microbacterium lemovicicum</name>
    <dbReference type="NCBI Taxonomy" id="1072463"/>
    <lineage>
        <taxon>Bacteria</taxon>
        <taxon>Bacillati</taxon>
        <taxon>Actinomycetota</taxon>
        <taxon>Actinomycetes</taxon>
        <taxon>Micrococcales</taxon>
        <taxon>Microbacteriaceae</taxon>
        <taxon>Microbacterium</taxon>
    </lineage>
</organism>
<accession>A0A3Q9IZY5</accession>
<keyword evidence="1" id="KW-0472">Membrane</keyword>
<evidence type="ECO:0000256" key="1">
    <source>
        <dbReference type="SAM" id="Phobius"/>
    </source>
</evidence>